<dbReference type="InterPro" id="IPR027597">
    <property type="entry name" value="HprK-rel_B"/>
</dbReference>
<dbReference type="AlphaFoldDB" id="A0A3B1C1A4"/>
<sequence length="361" mass="40715">MHNQVNEIQHIITEYEAKYPATKSIDLLFDDCAIKVFSNSETLIEKLDKYFGEFTAKSKQTDITVIAIEAEAQKFDTVFTIKQPDPGKTRIKEEFANFPDGRIVRKRLTGMTFLFGKGKHLAIGPCKENDNQVVNFIINRFIQWALHKDGLLLHAAGVERNGKGLALAGFSGMGKSTLALHIMSHRTSGISFVSNDRLITMSNGTGLSMRGVPKLPRVNPGTIINNKALKGVMSAEERKKISAMNIDELWDLEQKYDVFIDECFGGNRFKLLAQMKALVILNWSRSNDEFKFRKVTLKERLDLFPAFVKGTGLFYEPNPLRADQDFSDKAYLHLLEKCDVYEMTGKIDFEKGAKACLDIIG</sequence>
<dbReference type="EMBL" id="UOGC01000069">
    <property type="protein sequence ID" value="VAX18383.1"/>
    <property type="molecule type" value="Genomic_DNA"/>
</dbReference>
<gene>
    <name evidence="1" type="ORF">MNBD_NITROSPINAE01-394</name>
</gene>
<accession>A0A3B1C1A4</accession>
<proteinExistence type="predicted"/>
<dbReference type="Gene3D" id="3.40.50.300">
    <property type="entry name" value="P-loop containing nucleotide triphosphate hydrolases"/>
    <property type="match status" value="1"/>
</dbReference>
<evidence type="ECO:0000313" key="1">
    <source>
        <dbReference type="EMBL" id="VAX18383.1"/>
    </source>
</evidence>
<protein>
    <submittedName>
        <fullName evidence="1">Uncharacterized protein Deba_0381</fullName>
    </submittedName>
</protein>
<dbReference type="SUPFAM" id="SSF53795">
    <property type="entry name" value="PEP carboxykinase-like"/>
    <property type="match status" value="1"/>
</dbReference>
<name>A0A3B1C1A4_9ZZZZ</name>
<dbReference type="InterPro" id="IPR027417">
    <property type="entry name" value="P-loop_NTPase"/>
</dbReference>
<organism evidence="1">
    <name type="scientific">hydrothermal vent metagenome</name>
    <dbReference type="NCBI Taxonomy" id="652676"/>
    <lineage>
        <taxon>unclassified sequences</taxon>
        <taxon>metagenomes</taxon>
        <taxon>ecological metagenomes</taxon>
    </lineage>
</organism>
<dbReference type="NCBIfam" id="TIGR04355">
    <property type="entry name" value="HprK_rel_B"/>
    <property type="match status" value="1"/>
</dbReference>
<reference evidence="1" key="1">
    <citation type="submission" date="2018-06" db="EMBL/GenBank/DDBJ databases">
        <authorList>
            <person name="Zhirakovskaya E."/>
        </authorList>
    </citation>
    <scope>NUCLEOTIDE SEQUENCE</scope>
</reference>